<organism evidence="12 13">
    <name type="scientific">Caenorhabditis japonica</name>
    <dbReference type="NCBI Taxonomy" id="281687"/>
    <lineage>
        <taxon>Eukaryota</taxon>
        <taxon>Metazoa</taxon>
        <taxon>Ecdysozoa</taxon>
        <taxon>Nematoda</taxon>
        <taxon>Chromadorea</taxon>
        <taxon>Rhabditida</taxon>
        <taxon>Rhabditina</taxon>
        <taxon>Rhabditomorpha</taxon>
        <taxon>Rhabditoidea</taxon>
        <taxon>Rhabditidae</taxon>
        <taxon>Peloderinae</taxon>
        <taxon>Caenorhabditis</taxon>
    </lineage>
</organism>
<comment type="pathway">
    <text evidence="2">Protein modification; protein glycosylation.</text>
</comment>
<keyword evidence="5" id="KW-0808">Transferase</keyword>
<evidence type="ECO:0000256" key="7">
    <source>
        <dbReference type="ARBA" id="ARBA00022824"/>
    </source>
</evidence>
<evidence type="ECO:0000256" key="4">
    <source>
        <dbReference type="ARBA" id="ARBA00022676"/>
    </source>
</evidence>
<feature type="transmembrane region" description="Helical" evidence="10">
    <location>
        <begin position="109"/>
        <end position="126"/>
    </location>
</feature>
<keyword evidence="7 10" id="KW-0256">Endoplasmic reticulum</keyword>
<dbReference type="Proteomes" id="UP000005237">
    <property type="component" value="Unassembled WGS sequence"/>
</dbReference>
<dbReference type="GO" id="GO:0005789">
    <property type="term" value="C:endoplasmic reticulum membrane"/>
    <property type="evidence" value="ECO:0007669"/>
    <property type="project" value="UniProtKB-SubCell"/>
</dbReference>
<proteinExistence type="inferred from homology"/>
<comment type="similarity">
    <text evidence="3 10">Belongs to the glycosyltransferase 22 family.</text>
</comment>
<evidence type="ECO:0000313" key="12">
    <source>
        <dbReference type="EnsemblMetazoa" id="CJA41643.1"/>
    </source>
</evidence>
<evidence type="ECO:0000313" key="13">
    <source>
        <dbReference type="Proteomes" id="UP000005237"/>
    </source>
</evidence>
<dbReference type="AlphaFoldDB" id="A0A8R1EQ51"/>
<keyword evidence="4 10" id="KW-0328">Glycosyltransferase</keyword>
<evidence type="ECO:0000256" key="1">
    <source>
        <dbReference type="ARBA" id="ARBA00004477"/>
    </source>
</evidence>
<evidence type="ECO:0000256" key="11">
    <source>
        <dbReference type="SAM" id="MobiDB-lite"/>
    </source>
</evidence>
<dbReference type="EC" id="2.4.1.-" evidence="10"/>
<dbReference type="EnsemblMetazoa" id="CJA41643.1">
    <property type="protein sequence ID" value="CJA41643.1"/>
    <property type="gene ID" value="WBGene00217491"/>
</dbReference>
<dbReference type="PANTHER" id="PTHR22760:SF2">
    <property type="entry name" value="ALPHA-1,2-MANNOSYLTRANSFERASE ALG9"/>
    <property type="match status" value="1"/>
</dbReference>
<sequence>MGKVKRRNHATASRPPRIAEPQRFSTSQDKKKKGKIEKLYHKANEPDDDWQPTFGAVVKMLLSIRIASALWGVINDCDEVYNYWEPLHLFLYGDGFQTWEYSPLYSIRSYFYIFIHYVPASFYAYLFPDAKIAVFTLVRLTIGIFCLIGEYYAYLAICRKINVATGRFFIVFTICSSGMFVASTAFLPSSFAMACGFYCLGAYLNNSWAVSIFFTAAATLIGWPFAALLGFPIVVEMLLIKPLRFQFFGWAALWGTCILMTMMFYDSYYFGKTVFAPLQIVIYNVLGGPGPALYGTEPWTYYVKNLFLNWNIAFLLAFGAVPFSFILFRQHSPIPPGTRVWLGLPTDFVWIEKFAPVFLYYYSALLWGIIFFTAPHKEERFMFPIYPHIAFLAAVTCDSFNRFCRPKDAEGPETIYGILLIFAIFSGSRAFSTYNNYGAHVEIYKSLNDELSSHHNFDRFNDPIRVCVGKEWHRFPSSFFIPKHAVDSQQRERRVEFEYIQSGFRGILPKHYKKTKKVVDATKHVPTHMNDQNREEVTRYVPLESCDYLVDMDRPASDREPDFRTMPDKWKQITHMPFIDAANSHPLFRAFYVPFRSSHRLTFTTYSLYRKVVNPI</sequence>
<dbReference type="InterPro" id="IPR005599">
    <property type="entry name" value="GPI_mannosylTrfase"/>
</dbReference>
<dbReference type="GO" id="GO:0000026">
    <property type="term" value="F:alpha-1,2-mannosyltransferase activity"/>
    <property type="evidence" value="ECO:0007669"/>
    <property type="project" value="TreeGrafter"/>
</dbReference>
<keyword evidence="13" id="KW-1185">Reference proteome</keyword>
<evidence type="ECO:0000256" key="6">
    <source>
        <dbReference type="ARBA" id="ARBA00022692"/>
    </source>
</evidence>
<keyword evidence="6 10" id="KW-0812">Transmembrane</keyword>
<protein>
    <recommendedName>
        <fullName evidence="10">Mannosyltransferase</fullName>
        <ecNumber evidence="10">2.4.1.-</ecNumber>
    </recommendedName>
</protein>
<feature type="transmembrane region" description="Helical" evidence="10">
    <location>
        <begin position="348"/>
        <end position="372"/>
    </location>
</feature>
<feature type="transmembrane region" description="Helical" evidence="10">
    <location>
        <begin position="132"/>
        <end position="156"/>
    </location>
</feature>
<feature type="transmembrane region" description="Helical" evidence="10">
    <location>
        <begin position="306"/>
        <end position="328"/>
    </location>
</feature>
<feature type="region of interest" description="Disordered" evidence="11">
    <location>
        <begin position="1"/>
        <end position="35"/>
    </location>
</feature>
<dbReference type="OMA" id="PRDMHAK"/>
<reference evidence="12" key="2">
    <citation type="submission" date="2022-06" db="UniProtKB">
        <authorList>
            <consortium name="EnsemblMetazoa"/>
        </authorList>
    </citation>
    <scope>IDENTIFICATION</scope>
    <source>
        <strain evidence="12">DF5081</strain>
    </source>
</reference>
<dbReference type="PANTHER" id="PTHR22760">
    <property type="entry name" value="GLYCOSYLTRANSFERASE"/>
    <property type="match status" value="1"/>
</dbReference>
<evidence type="ECO:0000256" key="3">
    <source>
        <dbReference type="ARBA" id="ARBA00007063"/>
    </source>
</evidence>
<evidence type="ECO:0000256" key="2">
    <source>
        <dbReference type="ARBA" id="ARBA00004922"/>
    </source>
</evidence>
<evidence type="ECO:0000256" key="8">
    <source>
        <dbReference type="ARBA" id="ARBA00022989"/>
    </source>
</evidence>
<evidence type="ECO:0000256" key="10">
    <source>
        <dbReference type="RuleBase" id="RU363075"/>
    </source>
</evidence>
<dbReference type="GO" id="GO:0006487">
    <property type="term" value="P:protein N-linked glycosylation"/>
    <property type="evidence" value="ECO:0007669"/>
    <property type="project" value="TreeGrafter"/>
</dbReference>
<dbReference type="Pfam" id="PF03901">
    <property type="entry name" value="Glyco_transf_22"/>
    <property type="match status" value="1"/>
</dbReference>
<feature type="transmembrane region" description="Helical" evidence="10">
    <location>
        <begin position="208"/>
        <end position="235"/>
    </location>
</feature>
<evidence type="ECO:0000256" key="5">
    <source>
        <dbReference type="ARBA" id="ARBA00022679"/>
    </source>
</evidence>
<accession>A0A8R1EQ51</accession>
<keyword evidence="8 10" id="KW-1133">Transmembrane helix</keyword>
<keyword evidence="9 10" id="KW-0472">Membrane</keyword>
<comment type="subcellular location">
    <subcellularLocation>
        <location evidence="1 10">Endoplasmic reticulum membrane</location>
        <topology evidence="1 10">Multi-pass membrane protein</topology>
    </subcellularLocation>
</comment>
<feature type="transmembrane region" description="Helical" evidence="10">
    <location>
        <begin position="247"/>
        <end position="268"/>
    </location>
</feature>
<reference evidence="13" key="1">
    <citation type="submission" date="2010-08" db="EMBL/GenBank/DDBJ databases">
        <authorList>
            <consortium name="Caenorhabditis japonica Sequencing Consortium"/>
            <person name="Wilson R.K."/>
        </authorList>
    </citation>
    <scope>NUCLEOTIDE SEQUENCE [LARGE SCALE GENOMIC DNA]</scope>
    <source>
        <strain evidence="13">DF5081</strain>
    </source>
</reference>
<feature type="transmembrane region" description="Helical" evidence="10">
    <location>
        <begin position="168"/>
        <end position="188"/>
    </location>
</feature>
<feature type="transmembrane region" description="Helical" evidence="10">
    <location>
        <begin position="274"/>
        <end position="294"/>
    </location>
</feature>
<name>A0A8R1EQ51_CAEJA</name>
<evidence type="ECO:0000256" key="9">
    <source>
        <dbReference type="ARBA" id="ARBA00023136"/>
    </source>
</evidence>